<reference evidence="2" key="1">
    <citation type="submission" date="2021-06" db="EMBL/GenBank/DDBJ databases">
        <authorList>
            <person name="Kallberg Y."/>
            <person name="Tangrot J."/>
            <person name="Rosling A."/>
        </authorList>
    </citation>
    <scope>NUCLEOTIDE SEQUENCE</scope>
    <source>
        <strain evidence="2">UK204</strain>
    </source>
</reference>
<proteinExistence type="predicted"/>
<dbReference type="EMBL" id="CAJVPQ010015478">
    <property type="protein sequence ID" value="CAG8742680.1"/>
    <property type="molecule type" value="Genomic_DNA"/>
</dbReference>
<evidence type="ECO:0000313" key="3">
    <source>
        <dbReference type="Proteomes" id="UP000789570"/>
    </source>
</evidence>
<dbReference type="Proteomes" id="UP000789570">
    <property type="component" value="Unassembled WGS sequence"/>
</dbReference>
<comment type="caution">
    <text evidence="2">The sequence shown here is derived from an EMBL/GenBank/DDBJ whole genome shotgun (WGS) entry which is preliminary data.</text>
</comment>
<evidence type="ECO:0000256" key="1">
    <source>
        <dbReference type="SAM" id="MobiDB-lite"/>
    </source>
</evidence>
<evidence type="ECO:0000313" key="2">
    <source>
        <dbReference type="EMBL" id="CAG8742680.1"/>
    </source>
</evidence>
<gene>
    <name evidence="2" type="ORF">FCALED_LOCUS15733</name>
</gene>
<feature type="non-terminal residue" evidence="2">
    <location>
        <position position="45"/>
    </location>
</feature>
<protein>
    <submittedName>
        <fullName evidence="2">7492_t:CDS:1</fullName>
    </submittedName>
</protein>
<accession>A0A9N9IQE6</accession>
<feature type="region of interest" description="Disordered" evidence="1">
    <location>
        <begin position="25"/>
        <end position="45"/>
    </location>
</feature>
<organism evidence="2 3">
    <name type="scientific">Funneliformis caledonium</name>
    <dbReference type="NCBI Taxonomy" id="1117310"/>
    <lineage>
        <taxon>Eukaryota</taxon>
        <taxon>Fungi</taxon>
        <taxon>Fungi incertae sedis</taxon>
        <taxon>Mucoromycota</taxon>
        <taxon>Glomeromycotina</taxon>
        <taxon>Glomeromycetes</taxon>
        <taxon>Glomerales</taxon>
        <taxon>Glomeraceae</taxon>
        <taxon>Funneliformis</taxon>
    </lineage>
</organism>
<keyword evidence="3" id="KW-1185">Reference proteome</keyword>
<sequence>MATLIKKIKKNKDIALKEYEEAKEELKQEKERGKGRKGLEELRGK</sequence>
<name>A0A9N9IQE6_9GLOM</name>
<dbReference type="AlphaFoldDB" id="A0A9N9IQE6"/>